<keyword evidence="2" id="KW-1185">Reference proteome</keyword>
<keyword evidence="1" id="KW-0238">DNA-binding</keyword>
<dbReference type="GO" id="GO:0003677">
    <property type="term" value="F:DNA binding"/>
    <property type="evidence" value="ECO:0007669"/>
    <property type="project" value="UniProtKB-KW"/>
</dbReference>
<reference evidence="1 2" key="1">
    <citation type="submission" date="2017-02" db="EMBL/GenBank/DDBJ databases">
        <authorList>
            <person name="Peterson S.W."/>
        </authorList>
    </citation>
    <scope>NUCLEOTIDE SEQUENCE [LARGE SCALE GENOMIC DNA]</scope>
    <source>
        <strain evidence="1 2">ATCC BAA-909</strain>
    </source>
</reference>
<name>A0A1T4MJ97_9SPIR</name>
<evidence type="ECO:0000313" key="1">
    <source>
        <dbReference type="EMBL" id="SJZ66905.1"/>
    </source>
</evidence>
<sequence>MEQDLATLQVISETLNEEPQASQRTLAKKANMSLGMMNAILGRFVERGWIMLTNVNGRKLAYAVTADGIAELAKRGKAFALRTFKLANVYSETFCKKFMEAKAAGKTKVVLYGDSYIKFIIKYACNEVGLDFEHREATATILADEVCLAGELNDEDVQKKLIEKGCFNLVEIIQDCK</sequence>
<dbReference type="AlphaFoldDB" id="A0A1T4MJ97"/>
<dbReference type="SUPFAM" id="SSF46785">
    <property type="entry name" value="Winged helix' DNA-binding domain"/>
    <property type="match status" value="1"/>
</dbReference>
<evidence type="ECO:0000313" key="2">
    <source>
        <dbReference type="Proteomes" id="UP000190395"/>
    </source>
</evidence>
<dbReference type="RefSeq" id="WP_078930630.1">
    <property type="nucleotide sequence ID" value="NZ_FUXC01000004.1"/>
</dbReference>
<dbReference type="GeneID" id="303367132"/>
<dbReference type="Proteomes" id="UP000190395">
    <property type="component" value="Unassembled WGS sequence"/>
</dbReference>
<protein>
    <submittedName>
        <fullName evidence="1">Winged helix-turn-helix DNA-binding</fullName>
    </submittedName>
</protein>
<dbReference type="OrthoDB" id="359861at2"/>
<dbReference type="Pfam" id="PF13412">
    <property type="entry name" value="HTH_24"/>
    <property type="match status" value="1"/>
</dbReference>
<proteinExistence type="predicted"/>
<dbReference type="InterPro" id="IPR036388">
    <property type="entry name" value="WH-like_DNA-bd_sf"/>
</dbReference>
<organism evidence="1 2">
    <name type="scientific">Treponema berlinense</name>
    <dbReference type="NCBI Taxonomy" id="225004"/>
    <lineage>
        <taxon>Bacteria</taxon>
        <taxon>Pseudomonadati</taxon>
        <taxon>Spirochaetota</taxon>
        <taxon>Spirochaetia</taxon>
        <taxon>Spirochaetales</taxon>
        <taxon>Treponemataceae</taxon>
        <taxon>Treponema</taxon>
    </lineage>
</organism>
<dbReference type="STRING" id="225004.SAMN02745152_00874"/>
<accession>A0A1T4MJ97</accession>
<dbReference type="EMBL" id="FUXC01000004">
    <property type="protein sequence ID" value="SJZ66905.1"/>
    <property type="molecule type" value="Genomic_DNA"/>
</dbReference>
<gene>
    <name evidence="1" type="ORF">SAMN02745152_00874</name>
</gene>
<dbReference type="Gene3D" id="1.10.10.10">
    <property type="entry name" value="Winged helix-like DNA-binding domain superfamily/Winged helix DNA-binding domain"/>
    <property type="match status" value="1"/>
</dbReference>
<dbReference type="InterPro" id="IPR036390">
    <property type="entry name" value="WH_DNA-bd_sf"/>
</dbReference>